<dbReference type="RefSeq" id="WP_165012628.1">
    <property type="nucleotide sequence ID" value="NZ_JAALDL010000004.1"/>
</dbReference>
<protein>
    <submittedName>
        <fullName evidence="3">DUF1851 domain-containing protein</fullName>
    </submittedName>
</protein>
<proteinExistence type="predicted"/>
<name>A0A6M1RB53_9GAMM</name>
<keyword evidence="4" id="KW-1185">Reference proteome</keyword>
<evidence type="ECO:0000313" key="4">
    <source>
        <dbReference type="Proteomes" id="UP000473008"/>
    </source>
</evidence>
<feature type="domain" description="GAD-related" evidence="1">
    <location>
        <begin position="5"/>
        <end position="108"/>
    </location>
</feature>
<accession>A0A6M1RB53</accession>
<gene>
    <name evidence="3" type="ORF">G5S52_08060</name>
</gene>
<dbReference type="InterPro" id="IPR014983">
    <property type="entry name" value="GAD-rel"/>
</dbReference>
<evidence type="ECO:0000259" key="1">
    <source>
        <dbReference type="Pfam" id="PF08887"/>
    </source>
</evidence>
<comment type="caution">
    <text evidence="3">The sequence shown here is derived from an EMBL/GenBank/DDBJ whole genome shotgun (WGS) entry which is preliminary data.</text>
</comment>
<dbReference type="Pfam" id="PF08887">
    <property type="entry name" value="GAD-like"/>
    <property type="match status" value="1"/>
</dbReference>
<dbReference type="EMBL" id="JAALDL010000004">
    <property type="protein sequence ID" value="NGN97624.1"/>
    <property type="molecule type" value="Genomic_DNA"/>
</dbReference>
<organism evidence="3 4">
    <name type="scientific">Grimontia sedimenti</name>
    <dbReference type="NCBI Taxonomy" id="2711294"/>
    <lineage>
        <taxon>Bacteria</taxon>
        <taxon>Pseudomonadati</taxon>
        <taxon>Pseudomonadota</taxon>
        <taxon>Gammaproteobacteria</taxon>
        <taxon>Vibrionales</taxon>
        <taxon>Vibrionaceae</taxon>
        <taxon>Grimontia</taxon>
    </lineage>
</organism>
<dbReference type="Pfam" id="PF08906">
    <property type="entry name" value="T6SS_Tdi1_C"/>
    <property type="match status" value="1"/>
</dbReference>
<feature type="domain" description="T6SS immunity protein Tdi1 C-terminal" evidence="2">
    <location>
        <begin position="131"/>
        <end position="202"/>
    </location>
</feature>
<evidence type="ECO:0000313" key="3">
    <source>
        <dbReference type="EMBL" id="NGN97624.1"/>
    </source>
</evidence>
<dbReference type="Proteomes" id="UP000473008">
    <property type="component" value="Unassembled WGS sequence"/>
</dbReference>
<dbReference type="AlphaFoldDB" id="A0A6M1RB53"/>
<evidence type="ECO:0000259" key="2">
    <source>
        <dbReference type="Pfam" id="PF08906"/>
    </source>
</evidence>
<reference evidence="3 4" key="1">
    <citation type="submission" date="2020-02" db="EMBL/GenBank/DDBJ databases">
        <title>The draft genome of Grimontia sedimenta sp. nov., isolated from benthic sediments near coral reefs south of Kuwait.</title>
        <authorList>
            <person name="Mahmoud H.M."/>
            <person name="Jose L."/>
            <person name="Eapen S."/>
        </authorList>
    </citation>
    <scope>NUCLEOTIDE SEQUENCE [LARGE SCALE GENOMIC DNA]</scope>
    <source>
        <strain evidence="3 4">S25</strain>
    </source>
</reference>
<sequence>MRDEYLELFIEELGEPTQYRPVSQAELSVYRGILPDKLLEYWQEIGWSGFADGQFWLVNPTDYDHLVEMWLEDTPFTDIDRYRTIGRNAFGKMYLWGERTHQTITLNCPMHAIIALESEVREVEEDTELAIQVFLSNIDTEISDIEDLNDKPLFPQALKKLGPLKPDEVYGFEPALIAGGNLSVDNLAILNLDIHLTILRQLGAPQIPFAGVNVNID</sequence>
<dbReference type="InterPro" id="IPR015002">
    <property type="entry name" value="T6SS_Tdi1_C"/>
</dbReference>